<evidence type="ECO:0000313" key="2">
    <source>
        <dbReference type="Proteomes" id="UP000316225"/>
    </source>
</evidence>
<dbReference type="EMBL" id="VLKU01000005">
    <property type="protein sequence ID" value="TWI34364.1"/>
    <property type="molecule type" value="Genomic_DNA"/>
</dbReference>
<evidence type="ECO:0000313" key="1">
    <source>
        <dbReference type="EMBL" id="TWI34364.1"/>
    </source>
</evidence>
<comment type="caution">
    <text evidence="1">The sequence shown here is derived from an EMBL/GenBank/DDBJ whole genome shotgun (WGS) entry which is preliminary data.</text>
</comment>
<gene>
    <name evidence="1" type="ORF">IQ24_01882</name>
</gene>
<dbReference type="AlphaFoldDB" id="A0A562NQ89"/>
<sequence length="39" mass="4282">MIKTAILCLIIIVAIAIAGGPGFRRMMARLLGIGRNDRW</sequence>
<proteinExistence type="predicted"/>
<keyword evidence="2" id="KW-1185">Reference proteome</keyword>
<protein>
    <submittedName>
        <fullName evidence="1">Uncharacterized protein</fullName>
    </submittedName>
</protein>
<reference evidence="1 2" key="1">
    <citation type="journal article" date="2015" name="Stand. Genomic Sci.">
        <title>Genomic Encyclopedia of Bacterial and Archaeal Type Strains, Phase III: the genomes of soil and plant-associated and newly described type strains.</title>
        <authorList>
            <person name="Whitman W.B."/>
            <person name="Woyke T."/>
            <person name="Klenk H.P."/>
            <person name="Zhou Y."/>
            <person name="Lilburn T.G."/>
            <person name="Beck B.J."/>
            <person name="De Vos P."/>
            <person name="Vandamme P."/>
            <person name="Eisen J.A."/>
            <person name="Garrity G."/>
            <person name="Hugenholtz P."/>
            <person name="Kyrpides N.C."/>
        </authorList>
    </citation>
    <scope>NUCLEOTIDE SEQUENCE [LARGE SCALE GENOMIC DNA]</scope>
    <source>
        <strain evidence="1 2">CGMCC 1.5364</strain>
    </source>
</reference>
<organism evidence="1 2">
    <name type="scientific">Paracoccus sulfuroxidans</name>
    <dbReference type="NCBI Taxonomy" id="384678"/>
    <lineage>
        <taxon>Bacteria</taxon>
        <taxon>Pseudomonadati</taxon>
        <taxon>Pseudomonadota</taxon>
        <taxon>Alphaproteobacteria</taxon>
        <taxon>Rhodobacterales</taxon>
        <taxon>Paracoccaceae</taxon>
        <taxon>Paracoccus</taxon>
    </lineage>
</organism>
<accession>A0A562NQ89</accession>
<name>A0A562NQ89_9RHOB</name>
<dbReference type="Proteomes" id="UP000316225">
    <property type="component" value="Unassembled WGS sequence"/>
</dbReference>